<dbReference type="SUPFAM" id="SSF88713">
    <property type="entry name" value="Glycoside hydrolase/deacetylase"/>
    <property type="match status" value="1"/>
</dbReference>
<keyword evidence="6" id="KW-0378">Hydrolase</keyword>
<dbReference type="InterPro" id="IPR006879">
    <property type="entry name" value="YdjC-like"/>
</dbReference>
<sequence length="304" mass="33913">MKKLLVINADDLGYSVERDKGIIECYKSGVVTSASLMVNGESAQFASHAAKEAGFKIGLHFNITEGKPLSNESEVKSLLNHNGSFISKGELFQRASEKIVDLRKVRLELERQIERFEELMGYLPVHVDGHQHCHILPGIRELFAEVLSEKGIKVTRVPFEKLTPGHPWPDQMIRSFMGEVVNHAVAAREVYKQKGIWCSDGYFGLETMGSDFNSPMTADILIKGINSVFTQLEQAKPSKGYVSCELMTHPGYRTGEVGGCGEGPDSFSQSEDRETEMAVLSSKEFRRVYEEGDIQLVSFLECVQ</sequence>
<comment type="similarity">
    <text evidence="3">Belongs to the YdjC deacetylase family.</text>
</comment>
<proteinExistence type="inferred from homology"/>
<dbReference type="PANTHER" id="PTHR31609">
    <property type="entry name" value="YDJC DEACETYLASE FAMILY MEMBER"/>
    <property type="match status" value="1"/>
</dbReference>
<gene>
    <name evidence="10" type="ORF">FSP39_000192</name>
</gene>
<comment type="caution">
    <text evidence="10">The sequence shown here is derived from an EMBL/GenBank/DDBJ whole genome shotgun (WGS) entry which is preliminary data.</text>
</comment>
<keyword evidence="8" id="KW-0119">Carbohydrate metabolism</keyword>
<protein>
    <recommendedName>
        <fullName evidence="4">Carbohydrate deacetylase</fullName>
    </recommendedName>
</protein>
<accession>A0AA88XIR5</accession>
<keyword evidence="5" id="KW-0479">Metal-binding</keyword>
<evidence type="ECO:0000313" key="11">
    <source>
        <dbReference type="Proteomes" id="UP001186944"/>
    </source>
</evidence>
<keyword evidence="11" id="KW-1185">Reference proteome</keyword>
<dbReference type="AlphaFoldDB" id="A0AA88XIR5"/>
<name>A0AA88XIR5_PINIB</name>
<dbReference type="InterPro" id="IPR011330">
    <property type="entry name" value="Glyco_hydro/deAcase_b/a-brl"/>
</dbReference>
<evidence type="ECO:0000256" key="7">
    <source>
        <dbReference type="ARBA" id="ARBA00022842"/>
    </source>
</evidence>
<dbReference type="PANTHER" id="PTHR31609:SF1">
    <property type="entry name" value="CARBOHYDRATE DEACETYLASE"/>
    <property type="match status" value="1"/>
</dbReference>
<evidence type="ECO:0000256" key="1">
    <source>
        <dbReference type="ARBA" id="ARBA00001946"/>
    </source>
</evidence>
<evidence type="ECO:0000256" key="5">
    <source>
        <dbReference type="ARBA" id="ARBA00022723"/>
    </source>
</evidence>
<evidence type="ECO:0000256" key="2">
    <source>
        <dbReference type="ARBA" id="ARBA00003451"/>
    </source>
</evidence>
<reference evidence="10" key="1">
    <citation type="submission" date="2019-08" db="EMBL/GenBank/DDBJ databases">
        <title>The improved chromosome-level genome for the pearl oyster Pinctada fucata martensii using PacBio sequencing and Hi-C.</title>
        <authorList>
            <person name="Zheng Z."/>
        </authorList>
    </citation>
    <scope>NUCLEOTIDE SEQUENCE</scope>
    <source>
        <strain evidence="10">ZZ-2019</strain>
        <tissue evidence="10">Adductor muscle</tissue>
    </source>
</reference>
<evidence type="ECO:0000256" key="9">
    <source>
        <dbReference type="SAM" id="Coils"/>
    </source>
</evidence>
<dbReference type="Proteomes" id="UP001186944">
    <property type="component" value="Unassembled WGS sequence"/>
</dbReference>
<keyword evidence="7" id="KW-0460">Magnesium</keyword>
<dbReference type="GO" id="GO:0019213">
    <property type="term" value="F:deacetylase activity"/>
    <property type="evidence" value="ECO:0007669"/>
    <property type="project" value="TreeGrafter"/>
</dbReference>
<feature type="coiled-coil region" evidence="9">
    <location>
        <begin position="92"/>
        <end position="119"/>
    </location>
</feature>
<dbReference type="GO" id="GO:0046872">
    <property type="term" value="F:metal ion binding"/>
    <property type="evidence" value="ECO:0007669"/>
    <property type="project" value="UniProtKB-KW"/>
</dbReference>
<dbReference type="EMBL" id="VSWD01000013">
    <property type="protein sequence ID" value="KAK3083606.1"/>
    <property type="molecule type" value="Genomic_DNA"/>
</dbReference>
<evidence type="ECO:0000313" key="10">
    <source>
        <dbReference type="EMBL" id="KAK3083606.1"/>
    </source>
</evidence>
<organism evidence="10 11">
    <name type="scientific">Pinctada imbricata</name>
    <name type="common">Atlantic pearl-oyster</name>
    <name type="synonym">Pinctada martensii</name>
    <dbReference type="NCBI Taxonomy" id="66713"/>
    <lineage>
        <taxon>Eukaryota</taxon>
        <taxon>Metazoa</taxon>
        <taxon>Spiralia</taxon>
        <taxon>Lophotrochozoa</taxon>
        <taxon>Mollusca</taxon>
        <taxon>Bivalvia</taxon>
        <taxon>Autobranchia</taxon>
        <taxon>Pteriomorphia</taxon>
        <taxon>Pterioida</taxon>
        <taxon>Pterioidea</taxon>
        <taxon>Pteriidae</taxon>
        <taxon>Pinctada</taxon>
    </lineage>
</organism>
<evidence type="ECO:0000256" key="4">
    <source>
        <dbReference type="ARBA" id="ARBA00018477"/>
    </source>
</evidence>
<comment type="function">
    <text evidence="2">Probably catalyzes the deacetylation of acetylated carbohydrates an important step in the degradation of oligosaccharides.</text>
</comment>
<dbReference type="Gene3D" id="3.20.20.370">
    <property type="entry name" value="Glycoside hydrolase/deacetylase"/>
    <property type="match status" value="1"/>
</dbReference>
<comment type="cofactor">
    <cofactor evidence="1">
        <name>Mg(2+)</name>
        <dbReference type="ChEBI" id="CHEBI:18420"/>
    </cofactor>
</comment>
<dbReference type="GO" id="GO:0016787">
    <property type="term" value="F:hydrolase activity"/>
    <property type="evidence" value="ECO:0007669"/>
    <property type="project" value="UniProtKB-KW"/>
</dbReference>
<keyword evidence="9" id="KW-0175">Coiled coil</keyword>
<evidence type="ECO:0000256" key="3">
    <source>
        <dbReference type="ARBA" id="ARBA00008843"/>
    </source>
</evidence>
<dbReference type="GO" id="GO:0005975">
    <property type="term" value="P:carbohydrate metabolic process"/>
    <property type="evidence" value="ECO:0007669"/>
    <property type="project" value="InterPro"/>
</dbReference>
<dbReference type="Pfam" id="PF04794">
    <property type="entry name" value="YdjC"/>
    <property type="match status" value="1"/>
</dbReference>
<evidence type="ECO:0000256" key="6">
    <source>
        <dbReference type="ARBA" id="ARBA00022801"/>
    </source>
</evidence>
<evidence type="ECO:0000256" key="8">
    <source>
        <dbReference type="ARBA" id="ARBA00023277"/>
    </source>
</evidence>